<comment type="caution">
    <text evidence="5">The sequence shown here is derived from an EMBL/GenBank/DDBJ whole genome shotgun (WGS) entry which is preliminary data.</text>
</comment>
<dbReference type="InterPro" id="IPR024079">
    <property type="entry name" value="MetalloPept_cat_dom_sf"/>
</dbReference>
<dbReference type="SUPFAM" id="SSF55486">
    <property type="entry name" value="Metalloproteases ('zincins'), catalytic domain"/>
    <property type="match status" value="1"/>
</dbReference>
<feature type="binding site" evidence="1">
    <location>
        <position position="859"/>
    </location>
    <ligand>
        <name>Zn(2+)</name>
        <dbReference type="ChEBI" id="CHEBI:29105"/>
        <note>catalytic</note>
    </ligand>
</feature>
<comment type="caution">
    <text evidence="1">Lacks conserved residue(s) required for the propagation of feature annotation.</text>
</comment>
<keyword evidence="1" id="KW-0479">Metal-binding</keyword>
<keyword evidence="3" id="KW-1133">Transmembrane helix</keyword>
<dbReference type="GO" id="GO:0008270">
    <property type="term" value="F:zinc ion binding"/>
    <property type="evidence" value="ECO:0007669"/>
    <property type="project" value="UniProtKB-UniRule"/>
</dbReference>
<sequence length="1085" mass="121109">MPPRAVMNLRVYKDIASYRNKQPLDSGKPLADIGSETTFIVELPPPRQPPLEQHDVIRVLVEEWFASDSLFSVPRRVKLDDADEDIGEDADNVDDDQAGSHDRVMADDELPPLLNAEERLKRVMVHEAYDVIFDRVMEHVQNCLESKCAGRVIMTGNPGIDSLALTRSFIHVLMVFCRLLSAAVFGFGLVSWSALPSAQAAFYVCPEGCAAMLLPRDMEMIDDCICDDGVDTTAEEAAADAMDTGEFICKGRYKSKRGAPAPRSFADCDCYHPYEKNPKTQECVLNGCPRAGNYEPKPDMLQVESLADCTCTTPFVKVETTGQCVGADDIKAPGRAYQCPPNSTPTPGIVPQSFTDCHCSWGFVRNSLEACEREHAAYVCPVNSIKRSDLPIGERPRGFFDCECLSTGDYHRDEEAHACWPASYMQARKAKRKHNNVRDTEVDEYANFEVVDREATAYQCPPFSRAVATVPHSIEQCQCIPGYAWKMPEMTCVRTSAYKCPQHAYKRNKLQNSEVETSFEDCACARGYFLDAVAQRCVPWMLANSNSCPPFAVLTQWPLQSNANCKCVYGLNETIHEQVDDTRRNADDQEIVRNRKKECNSRPVDASRPDFSQCPHDSMATTWPVESADDCTCLSGFEMAPLSEQEISRGVGDGFHCMATSESKILADEAAAACRAPGIIHSLSGECRLPVEEIPEQKLTDTKPEGVLFKGIEYHYELVDDTIMVIQGDVAIGERFVWDDVDPDDPEEVTTRIEHVLHGYYDSGRDHRWPHELMCFQVDKSARSYLRTLLSATEHITHATGFRFHRCAGDNCRTDTSCRSHDYAVVQGVESSCYSFVGRIGGPQRLGVSADCGLGNVVHVFLHAVGLRHAVDRADRDEHVRIAWECIPESKRSYFVVEEMSSAPTTRAKDRVLDPPPYDLFSIMHHPVDAFVHSDSDDTMPQWCPSVVPLIADDDKRIAVMKKMGQRERMTTTDVKSVWALYPGLKKKHHDHQKSGESGEAQAEELHDSFLHTDEDAVETESSGYGGQHRGFGQRLVSFLGAVVTLVGFGAMLAFITTELRRRALLSSGDDYFYEAPLIDSKNDI</sequence>
<keyword evidence="5" id="KW-0378">Hydrolase</keyword>
<dbReference type="Proteomes" id="UP000052943">
    <property type="component" value="Unassembled WGS sequence"/>
</dbReference>
<dbReference type="GO" id="GO:0006508">
    <property type="term" value="P:proteolysis"/>
    <property type="evidence" value="ECO:0007669"/>
    <property type="project" value="InterPro"/>
</dbReference>
<feature type="compositionally biased region" description="Acidic residues" evidence="2">
    <location>
        <begin position="82"/>
        <end position="97"/>
    </location>
</feature>
<dbReference type="SMART" id="SM00235">
    <property type="entry name" value="ZnMc"/>
    <property type="match status" value="1"/>
</dbReference>
<evidence type="ECO:0000256" key="3">
    <source>
        <dbReference type="SAM" id="Phobius"/>
    </source>
</evidence>
<name>A0A0W8D3M9_PHYNI</name>
<dbReference type="EMBL" id="LNFO01001539">
    <property type="protein sequence ID" value="KUF90546.1"/>
    <property type="molecule type" value="Genomic_DNA"/>
</dbReference>
<keyword evidence="3" id="KW-0472">Membrane</keyword>
<dbReference type="AlphaFoldDB" id="A0A0W8D3M9"/>
<feature type="binding site" evidence="1">
    <location>
        <position position="863"/>
    </location>
    <ligand>
        <name>Zn(2+)</name>
        <dbReference type="ChEBI" id="CHEBI:29105"/>
        <note>catalytic</note>
    </ligand>
</feature>
<keyword evidence="3" id="KW-0812">Transmembrane</keyword>
<dbReference type="PROSITE" id="PS51864">
    <property type="entry name" value="ASTACIN"/>
    <property type="match status" value="1"/>
</dbReference>
<dbReference type="InterPro" id="IPR001506">
    <property type="entry name" value="Peptidase_M12A"/>
</dbReference>
<organism evidence="5 6">
    <name type="scientific">Phytophthora nicotianae</name>
    <name type="common">Potato buckeye rot agent</name>
    <name type="synonym">Phytophthora parasitica</name>
    <dbReference type="NCBI Taxonomy" id="4792"/>
    <lineage>
        <taxon>Eukaryota</taxon>
        <taxon>Sar</taxon>
        <taxon>Stramenopiles</taxon>
        <taxon>Oomycota</taxon>
        <taxon>Peronosporomycetes</taxon>
        <taxon>Peronosporales</taxon>
        <taxon>Peronosporaceae</taxon>
        <taxon>Phytophthora</taxon>
    </lineage>
</organism>
<protein>
    <submittedName>
        <fullName evidence="5">Zinc metalloproteinase nas-4</fullName>
    </submittedName>
</protein>
<dbReference type="PANTHER" id="PTHR10127">
    <property type="entry name" value="DISCOIDIN, CUB, EGF, LAMININ , AND ZINC METALLOPROTEASE DOMAIN CONTAINING"/>
    <property type="match status" value="1"/>
</dbReference>
<gene>
    <name evidence="5" type="ORF">AM587_10016615</name>
</gene>
<dbReference type="STRING" id="4790.A0A0W8D3M9"/>
<evidence type="ECO:0000313" key="6">
    <source>
        <dbReference type="Proteomes" id="UP000052943"/>
    </source>
</evidence>
<feature type="region of interest" description="Disordered" evidence="2">
    <location>
        <begin position="82"/>
        <end position="102"/>
    </location>
</feature>
<keyword evidence="5" id="KW-0645">Protease</keyword>
<dbReference type="InterPro" id="IPR006026">
    <property type="entry name" value="Peptidase_Metallo"/>
</dbReference>
<dbReference type="Pfam" id="PF01400">
    <property type="entry name" value="Astacin"/>
    <property type="match status" value="1"/>
</dbReference>
<feature type="transmembrane region" description="Helical" evidence="3">
    <location>
        <begin position="1036"/>
        <end position="1056"/>
    </location>
</feature>
<keyword evidence="5" id="KW-0482">Metalloprotease</keyword>
<keyword evidence="1" id="KW-0862">Zinc</keyword>
<reference evidence="5 6" key="1">
    <citation type="submission" date="2015-11" db="EMBL/GenBank/DDBJ databases">
        <title>Genomes and virulence difference between two physiological races of Phytophthora nicotianae.</title>
        <authorList>
            <person name="Liu H."/>
            <person name="Ma X."/>
            <person name="Yu H."/>
            <person name="Fang D."/>
            <person name="Li Y."/>
            <person name="Wang X."/>
            <person name="Wang W."/>
            <person name="Dong Y."/>
            <person name="Xiao B."/>
        </authorList>
    </citation>
    <scope>NUCLEOTIDE SEQUENCE [LARGE SCALE GENOMIC DNA]</scope>
    <source>
        <strain evidence="6">race 0</strain>
    </source>
</reference>
<proteinExistence type="predicted"/>
<dbReference type="OrthoDB" id="291007at2759"/>
<dbReference type="PANTHER" id="PTHR10127:SF850">
    <property type="entry name" value="METALLOENDOPEPTIDASE"/>
    <property type="match status" value="1"/>
</dbReference>
<feature type="binding site" evidence="1">
    <location>
        <position position="869"/>
    </location>
    <ligand>
        <name>Zn(2+)</name>
        <dbReference type="ChEBI" id="CHEBI:29105"/>
        <note>catalytic</note>
    </ligand>
</feature>
<feature type="domain" description="Peptidase M12A" evidence="4">
    <location>
        <begin position="758"/>
        <end position="984"/>
    </location>
</feature>
<dbReference type="GO" id="GO:0004222">
    <property type="term" value="F:metalloendopeptidase activity"/>
    <property type="evidence" value="ECO:0007669"/>
    <property type="project" value="InterPro"/>
</dbReference>
<dbReference type="Gene3D" id="3.40.390.10">
    <property type="entry name" value="Collagenase (Catalytic Domain)"/>
    <property type="match status" value="1"/>
</dbReference>
<accession>A0A0W8D3M9</accession>
<comment type="cofactor">
    <cofactor evidence="1">
        <name>Zn(2+)</name>
        <dbReference type="ChEBI" id="CHEBI:29105"/>
    </cofactor>
    <text evidence="1">Binds 1 zinc ion per subunit.</text>
</comment>
<evidence type="ECO:0000313" key="5">
    <source>
        <dbReference type="EMBL" id="KUF90546.1"/>
    </source>
</evidence>
<evidence type="ECO:0000256" key="2">
    <source>
        <dbReference type="SAM" id="MobiDB-lite"/>
    </source>
</evidence>
<evidence type="ECO:0000256" key="1">
    <source>
        <dbReference type="PROSITE-ProRule" id="PRU01211"/>
    </source>
</evidence>
<evidence type="ECO:0000259" key="4">
    <source>
        <dbReference type="PROSITE" id="PS51864"/>
    </source>
</evidence>